<dbReference type="EC" id="3.1.-.-" evidence="5"/>
<keyword evidence="2 5" id="KW-0540">Nuclease</keyword>
<dbReference type="AlphaFoldDB" id="A0A368Y3Q9"/>
<organism evidence="7 8">
    <name type="scientific">Pseudorhodoferax soli</name>
    <dbReference type="NCBI Taxonomy" id="545864"/>
    <lineage>
        <taxon>Bacteria</taxon>
        <taxon>Pseudomonadati</taxon>
        <taxon>Pseudomonadota</taxon>
        <taxon>Betaproteobacteria</taxon>
        <taxon>Burkholderiales</taxon>
        <taxon>Comamonadaceae</taxon>
    </lineage>
</organism>
<keyword evidence="5" id="KW-0460">Magnesium</keyword>
<dbReference type="InterPro" id="IPR022907">
    <property type="entry name" value="VapC_family"/>
</dbReference>
<dbReference type="Pfam" id="PF01850">
    <property type="entry name" value="PIN"/>
    <property type="match status" value="1"/>
</dbReference>
<evidence type="ECO:0000259" key="6">
    <source>
        <dbReference type="Pfam" id="PF01850"/>
    </source>
</evidence>
<dbReference type="SUPFAM" id="SSF88723">
    <property type="entry name" value="PIN domain-like"/>
    <property type="match status" value="1"/>
</dbReference>
<evidence type="ECO:0000256" key="2">
    <source>
        <dbReference type="ARBA" id="ARBA00022722"/>
    </source>
</evidence>
<dbReference type="EMBL" id="QPJK01000002">
    <property type="protein sequence ID" value="RCW74359.1"/>
    <property type="molecule type" value="Genomic_DNA"/>
</dbReference>
<gene>
    <name evidence="5" type="primary">vapC</name>
    <name evidence="7" type="ORF">DES41_102681</name>
</gene>
<comment type="similarity">
    <text evidence="5">Belongs to the PINc/VapC protein family.</text>
</comment>
<evidence type="ECO:0000256" key="5">
    <source>
        <dbReference type="HAMAP-Rule" id="MF_00265"/>
    </source>
</evidence>
<keyword evidence="4 5" id="KW-0378">Hydrolase</keyword>
<dbReference type="RefSeq" id="WP_114467466.1">
    <property type="nucleotide sequence ID" value="NZ_QPJK01000002.1"/>
</dbReference>
<dbReference type="GO" id="GO:0000287">
    <property type="term" value="F:magnesium ion binding"/>
    <property type="evidence" value="ECO:0007669"/>
    <property type="project" value="UniProtKB-UniRule"/>
</dbReference>
<comment type="cofactor">
    <cofactor evidence="5">
        <name>Mg(2+)</name>
        <dbReference type="ChEBI" id="CHEBI:18420"/>
    </cofactor>
</comment>
<dbReference type="Gene3D" id="3.40.50.1010">
    <property type="entry name" value="5'-nuclease"/>
    <property type="match status" value="1"/>
</dbReference>
<feature type="binding site" evidence="5">
    <location>
        <position position="4"/>
    </location>
    <ligand>
        <name>Mg(2+)</name>
        <dbReference type="ChEBI" id="CHEBI:18420"/>
    </ligand>
</feature>
<feature type="binding site" evidence="5">
    <location>
        <position position="92"/>
    </location>
    <ligand>
        <name>Mg(2+)</name>
        <dbReference type="ChEBI" id="CHEBI:18420"/>
    </ligand>
</feature>
<keyword evidence="3 5" id="KW-0479">Metal-binding</keyword>
<evidence type="ECO:0000313" key="7">
    <source>
        <dbReference type="EMBL" id="RCW74359.1"/>
    </source>
</evidence>
<evidence type="ECO:0000313" key="8">
    <source>
        <dbReference type="Proteomes" id="UP000252884"/>
    </source>
</evidence>
<sequence>MLLDASAVLAFLQEEPGHEAVQQALHAQACLVSAANQAEVVAKLLDRGIAPEDVQAILADLGYAVVDVTAEDGLQAGFLRAATRHHGLSLGDRLCLSTAARLGTPVLTADRQWLTLGLPLDIRGLRPDTH</sequence>
<dbReference type="GO" id="GO:0004540">
    <property type="term" value="F:RNA nuclease activity"/>
    <property type="evidence" value="ECO:0007669"/>
    <property type="project" value="InterPro"/>
</dbReference>
<evidence type="ECO:0000256" key="3">
    <source>
        <dbReference type="ARBA" id="ARBA00022723"/>
    </source>
</evidence>
<dbReference type="HAMAP" id="MF_00265">
    <property type="entry name" value="VapC_Nob1"/>
    <property type="match status" value="1"/>
</dbReference>
<dbReference type="GO" id="GO:0016787">
    <property type="term" value="F:hydrolase activity"/>
    <property type="evidence" value="ECO:0007669"/>
    <property type="project" value="UniProtKB-KW"/>
</dbReference>
<evidence type="ECO:0000256" key="1">
    <source>
        <dbReference type="ARBA" id="ARBA00022649"/>
    </source>
</evidence>
<dbReference type="Proteomes" id="UP000252884">
    <property type="component" value="Unassembled WGS sequence"/>
</dbReference>
<proteinExistence type="inferred from homology"/>
<accession>A0A368Y3Q9</accession>
<evidence type="ECO:0000256" key="4">
    <source>
        <dbReference type="ARBA" id="ARBA00022801"/>
    </source>
</evidence>
<keyword evidence="8" id="KW-1185">Reference proteome</keyword>
<reference evidence="7 8" key="1">
    <citation type="submission" date="2018-07" db="EMBL/GenBank/DDBJ databases">
        <title>Genomic Encyclopedia of Type Strains, Phase IV (KMG-IV): sequencing the most valuable type-strain genomes for metagenomic binning, comparative biology and taxonomic classification.</title>
        <authorList>
            <person name="Goeker M."/>
        </authorList>
    </citation>
    <scope>NUCLEOTIDE SEQUENCE [LARGE SCALE GENOMIC DNA]</scope>
    <source>
        <strain evidence="7 8">DSM 21634</strain>
    </source>
</reference>
<keyword evidence="1 5" id="KW-1277">Toxin-antitoxin system</keyword>
<dbReference type="InterPro" id="IPR029060">
    <property type="entry name" value="PIN-like_dom_sf"/>
</dbReference>
<dbReference type="GO" id="GO:0090729">
    <property type="term" value="F:toxin activity"/>
    <property type="evidence" value="ECO:0007669"/>
    <property type="project" value="UniProtKB-KW"/>
</dbReference>
<protein>
    <recommendedName>
        <fullName evidence="5">Ribonuclease VapC</fullName>
        <shortName evidence="5">RNase VapC</shortName>
        <ecNumber evidence="5">3.1.-.-</ecNumber>
    </recommendedName>
    <alternativeName>
        <fullName evidence="5">Toxin VapC</fullName>
    </alternativeName>
</protein>
<comment type="function">
    <text evidence="5">Toxic component of a toxin-antitoxin (TA) system. An RNase.</text>
</comment>
<feature type="domain" description="PIN" evidence="6">
    <location>
        <begin position="1"/>
        <end position="113"/>
    </location>
</feature>
<comment type="caution">
    <text evidence="7">The sequence shown here is derived from an EMBL/GenBank/DDBJ whole genome shotgun (WGS) entry which is preliminary data.</text>
</comment>
<dbReference type="InterPro" id="IPR002716">
    <property type="entry name" value="PIN_dom"/>
</dbReference>
<dbReference type="CDD" id="cd18682">
    <property type="entry name" value="PIN_VapC-like"/>
    <property type="match status" value="1"/>
</dbReference>
<dbReference type="OrthoDB" id="286092at2"/>
<name>A0A368Y3Q9_9BURK</name>
<keyword evidence="5" id="KW-0800">Toxin</keyword>